<dbReference type="SMART" id="SM00902">
    <property type="entry name" value="Fe_hyd_SSU"/>
    <property type="match status" value="1"/>
</dbReference>
<dbReference type="Gene3D" id="3.40.950.10">
    <property type="entry name" value="Fe-only Hydrogenase (Larger Subunit), Chain L, domain 3"/>
    <property type="match status" value="1"/>
</dbReference>
<keyword evidence="7" id="KW-0677">Repeat</keyword>
<reference evidence="17 18" key="1">
    <citation type="submission" date="2017-05" db="EMBL/GenBank/DDBJ databases">
        <title>Butyricicoccus porcorum sp. nov. a butyrate-producing bacterium from the swine intestinal tract.</title>
        <authorList>
            <person name="Trachsel J."/>
            <person name="Humphrey S."/>
            <person name="Allen H.K."/>
        </authorList>
    </citation>
    <scope>NUCLEOTIDE SEQUENCE [LARGE SCALE GENOMIC DNA]</scope>
    <source>
        <strain evidence="17">BB10</strain>
    </source>
</reference>
<feature type="domain" description="4Fe-4S ferredoxin-type" evidence="15">
    <location>
        <begin position="179"/>
        <end position="208"/>
    </location>
</feature>
<evidence type="ECO:0000256" key="6">
    <source>
        <dbReference type="ARBA" id="ARBA00022723"/>
    </source>
</evidence>
<dbReference type="SUPFAM" id="SSF54292">
    <property type="entry name" value="2Fe-2S ferredoxin-like"/>
    <property type="match status" value="1"/>
</dbReference>
<dbReference type="CDD" id="cd00207">
    <property type="entry name" value="fer2"/>
    <property type="match status" value="1"/>
</dbReference>
<feature type="domain" description="4Fe-4S ferredoxin-type" evidence="15">
    <location>
        <begin position="136"/>
        <end position="166"/>
    </location>
</feature>
<organism evidence="17 18">
    <name type="scientific">Butyricicoccus porcorum</name>
    <dbReference type="NCBI Taxonomy" id="1945634"/>
    <lineage>
        <taxon>Bacteria</taxon>
        <taxon>Bacillati</taxon>
        <taxon>Bacillota</taxon>
        <taxon>Clostridia</taxon>
        <taxon>Eubacteriales</taxon>
        <taxon>Butyricicoccaceae</taxon>
        <taxon>Butyricicoccus</taxon>
    </lineage>
</organism>
<dbReference type="OrthoDB" id="9805142at2"/>
<evidence type="ECO:0000256" key="8">
    <source>
        <dbReference type="ARBA" id="ARBA00022967"/>
    </source>
</evidence>
<comment type="cofactor">
    <cofactor evidence="13">
        <name>[2Fe-2S] cluster</name>
        <dbReference type="ChEBI" id="CHEBI:190135"/>
    </cofactor>
</comment>
<dbReference type="SUPFAM" id="SSF54862">
    <property type="entry name" value="4Fe-4S ferredoxins"/>
    <property type="match status" value="1"/>
</dbReference>
<evidence type="ECO:0000256" key="2">
    <source>
        <dbReference type="ARBA" id="ARBA00004370"/>
    </source>
</evidence>
<evidence type="ECO:0000256" key="12">
    <source>
        <dbReference type="ARBA" id="ARBA00023136"/>
    </source>
</evidence>
<protein>
    <submittedName>
        <fullName evidence="17">Hydrogenase</fullName>
    </submittedName>
</protein>
<dbReference type="GO" id="GO:0005506">
    <property type="term" value="F:iron ion binding"/>
    <property type="evidence" value="ECO:0007669"/>
    <property type="project" value="InterPro"/>
</dbReference>
<evidence type="ECO:0000256" key="7">
    <source>
        <dbReference type="ARBA" id="ARBA00022737"/>
    </source>
</evidence>
<evidence type="ECO:0000256" key="5">
    <source>
        <dbReference type="ARBA" id="ARBA00022714"/>
    </source>
</evidence>
<dbReference type="InterPro" id="IPR017900">
    <property type="entry name" value="4Fe4S_Fe_S_CS"/>
</dbReference>
<dbReference type="InterPro" id="IPR003149">
    <property type="entry name" value="Fe_hydrogenase_ssu"/>
</dbReference>
<evidence type="ECO:0000256" key="11">
    <source>
        <dbReference type="ARBA" id="ARBA00023027"/>
    </source>
</evidence>
<keyword evidence="18" id="KW-1185">Reference proteome</keyword>
<evidence type="ECO:0000259" key="16">
    <source>
        <dbReference type="PROSITE" id="PS51839"/>
    </source>
</evidence>
<keyword evidence="4" id="KW-0004">4Fe-4S</keyword>
<dbReference type="InterPro" id="IPR036991">
    <property type="entry name" value="Fe_hydrogenase_ssu_sf"/>
</dbReference>
<dbReference type="GO" id="GO:0051539">
    <property type="term" value="F:4 iron, 4 sulfur cluster binding"/>
    <property type="evidence" value="ECO:0007669"/>
    <property type="project" value="UniProtKB-KW"/>
</dbReference>
<dbReference type="Proteomes" id="UP000194903">
    <property type="component" value="Unassembled WGS sequence"/>
</dbReference>
<evidence type="ECO:0000256" key="13">
    <source>
        <dbReference type="ARBA" id="ARBA00034078"/>
    </source>
</evidence>
<dbReference type="Gene3D" id="4.10.260.20">
    <property type="entry name" value="Iron hydrogenase, small subunit"/>
    <property type="match status" value="1"/>
</dbReference>
<dbReference type="NCBIfam" id="TIGR02512">
    <property type="entry name" value="FeFe_hydrog_A"/>
    <property type="match status" value="1"/>
</dbReference>
<dbReference type="GO" id="GO:0008901">
    <property type="term" value="F:ferredoxin hydrogenase activity"/>
    <property type="evidence" value="ECO:0007669"/>
    <property type="project" value="InterPro"/>
</dbReference>
<dbReference type="PROSITE" id="PS51379">
    <property type="entry name" value="4FE4S_FER_2"/>
    <property type="match status" value="2"/>
</dbReference>
<dbReference type="FunFam" id="3.30.70.20:FF:000035">
    <property type="entry name" value="Iron hydrogenase 1"/>
    <property type="match status" value="1"/>
</dbReference>
<keyword evidence="11" id="KW-0520">NAD</keyword>
<dbReference type="InterPro" id="IPR001041">
    <property type="entry name" value="2Fe-2S_ferredoxin-type"/>
</dbReference>
<sequence length="596" mass="65653">MVNVTINGIAVRVPEGTTIMEAAAKAGITIPSLCYLKEINEIGACRVCCVEVEGESRLVSSCNNLVYEGMVVYTNSPRARQARRINVELLLSQHDSTCATCVRSGNCKLQHVANDLGILRNPYPQDLPKGLWTTTFPLFRDPKKCIKCMRCVQYCEKIQSLGIWEMTGSGSRATIDVTYNRRIKEADCALCGQCITHCPVGALRERDDTSEVLDALADPDKITVVQIAPAVRAAWGESLGLPRELATVRRLAAALRSMGFDYIFDTTFSADLTIMEEAAEFLKRFTAGELKEYPMFTSCCPGWVRFLKSQYPQLVPYLSTAKSPQQMFGAVTKSYFAERIGVPPEKICCVSIMPCLAKKAEKNGHMYVKQTDSIQDVDIALTTREMDRLIRSENINVSSLPEAEFDSPLGVGSGAGVIFGATGGVMEAALRTAYYSVVGTNPSPDAFRAVRGQEGWREAEFDMNGTVVRCAVASGLANARHLIEAILAGQAHYDFVEVMACPGGCVGGGGQPIPFEQSEQAEIRGELLYKLDRLSPLRYSHENPEIKALYDQYLGEPLSERAEDLLHTDHNSWTMPLSLRLQMQDTEDTTIHFGEN</sequence>
<dbReference type="Gene3D" id="3.30.70.20">
    <property type="match status" value="1"/>
</dbReference>
<evidence type="ECO:0000259" key="14">
    <source>
        <dbReference type="PROSITE" id="PS51085"/>
    </source>
</evidence>
<evidence type="ECO:0000256" key="3">
    <source>
        <dbReference type="ARBA" id="ARBA00005404"/>
    </source>
</evidence>
<dbReference type="RefSeq" id="WP_087017160.1">
    <property type="nucleotide sequence ID" value="NZ_CP178353.1"/>
</dbReference>
<dbReference type="Pfam" id="PF13510">
    <property type="entry name" value="Fer2_4"/>
    <property type="match status" value="1"/>
</dbReference>
<evidence type="ECO:0000313" key="18">
    <source>
        <dbReference type="Proteomes" id="UP000194903"/>
    </source>
</evidence>
<dbReference type="InterPro" id="IPR004108">
    <property type="entry name" value="Fe_hydrogenase_lsu_C"/>
</dbReference>
<comment type="subcellular location">
    <subcellularLocation>
        <location evidence="2">Membrane</location>
    </subcellularLocation>
</comment>
<dbReference type="Pfam" id="PF02256">
    <property type="entry name" value="Fe_hyd_SSU"/>
    <property type="match status" value="1"/>
</dbReference>
<comment type="caution">
    <text evidence="17">The sequence shown here is derived from an EMBL/GenBank/DDBJ whole genome shotgun (WGS) entry which is preliminary data.</text>
</comment>
<feature type="domain" description="2Fe-2S ferredoxin-type" evidence="14">
    <location>
        <begin position="1"/>
        <end position="78"/>
    </location>
</feature>
<gene>
    <name evidence="17" type="ORF">CBW42_01800</name>
</gene>
<dbReference type="PROSITE" id="PS00198">
    <property type="entry name" value="4FE4S_FER_1"/>
    <property type="match status" value="2"/>
</dbReference>
<feature type="domain" description="4Fe-4S His(Cys)3-ligated-type" evidence="16">
    <location>
        <begin position="78"/>
        <end position="117"/>
    </location>
</feature>
<dbReference type="InterPro" id="IPR013352">
    <property type="entry name" value="Fe_hydrogenase_subset"/>
</dbReference>
<dbReference type="GO" id="GO:0051537">
    <property type="term" value="F:2 iron, 2 sulfur cluster binding"/>
    <property type="evidence" value="ECO:0007669"/>
    <property type="project" value="UniProtKB-KW"/>
</dbReference>
<dbReference type="Gene3D" id="3.40.50.1780">
    <property type="match status" value="1"/>
</dbReference>
<proteinExistence type="inferred from homology"/>
<dbReference type="PROSITE" id="PS51839">
    <property type="entry name" value="4FE4S_HC3"/>
    <property type="match status" value="1"/>
</dbReference>
<dbReference type="InterPro" id="IPR017896">
    <property type="entry name" value="4Fe4S_Fe-S-bd"/>
</dbReference>
<accession>A0A252F6B7</accession>
<evidence type="ECO:0000256" key="9">
    <source>
        <dbReference type="ARBA" id="ARBA00023004"/>
    </source>
</evidence>
<dbReference type="InterPro" id="IPR019574">
    <property type="entry name" value="NADH_UbQ_OxRdtase_Gsu_4Fe4S-bd"/>
</dbReference>
<comment type="cofactor">
    <cofactor evidence="1">
        <name>[4Fe-4S] cluster</name>
        <dbReference type="ChEBI" id="CHEBI:49883"/>
    </cofactor>
</comment>
<evidence type="ECO:0000256" key="10">
    <source>
        <dbReference type="ARBA" id="ARBA00023014"/>
    </source>
</evidence>
<dbReference type="InterPro" id="IPR050340">
    <property type="entry name" value="Cytosolic_Fe-S_CAF"/>
</dbReference>
<dbReference type="Pfam" id="PF12838">
    <property type="entry name" value="Fer4_7"/>
    <property type="match status" value="1"/>
</dbReference>
<keyword evidence="5" id="KW-0001">2Fe-2S</keyword>
<comment type="similarity">
    <text evidence="3">Belongs to the complex I 75 kDa subunit family.</text>
</comment>
<dbReference type="InterPro" id="IPR009016">
    <property type="entry name" value="Fe_hydrogenase"/>
</dbReference>
<keyword evidence="8" id="KW-1278">Translocase</keyword>
<dbReference type="SUPFAM" id="SSF53920">
    <property type="entry name" value="Fe-only hydrogenase"/>
    <property type="match status" value="1"/>
</dbReference>
<dbReference type="SMART" id="SM00929">
    <property type="entry name" value="NADH-G_4Fe-4S_3"/>
    <property type="match status" value="1"/>
</dbReference>
<dbReference type="PROSITE" id="PS00641">
    <property type="entry name" value="COMPLEX1_75K_1"/>
    <property type="match status" value="1"/>
</dbReference>
<dbReference type="Pfam" id="PF02906">
    <property type="entry name" value="Fe_hyd_lg_C"/>
    <property type="match status" value="1"/>
</dbReference>
<dbReference type="InterPro" id="IPR036010">
    <property type="entry name" value="2Fe-2S_ferredoxin-like_sf"/>
</dbReference>
<dbReference type="FunFam" id="3.10.20.740:FF:000004">
    <property type="entry name" value="NADH-quinone oxidoreductase"/>
    <property type="match status" value="1"/>
</dbReference>
<dbReference type="PROSITE" id="PS51085">
    <property type="entry name" value="2FE2S_FER_2"/>
    <property type="match status" value="1"/>
</dbReference>
<dbReference type="GO" id="GO:0042773">
    <property type="term" value="P:ATP synthesis coupled electron transport"/>
    <property type="evidence" value="ECO:0007669"/>
    <property type="project" value="InterPro"/>
</dbReference>
<name>A0A252F6B7_9FIRM</name>
<dbReference type="GO" id="GO:0016020">
    <property type="term" value="C:membrane"/>
    <property type="evidence" value="ECO:0007669"/>
    <property type="project" value="UniProtKB-SubCell"/>
</dbReference>
<keyword evidence="6" id="KW-0479">Metal-binding</keyword>
<dbReference type="Pfam" id="PF10588">
    <property type="entry name" value="NADH-G_4Fe-4S_3"/>
    <property type="match status" value="1"/>
</dbReference>
<evidence type="ECO:0000313" key="17">
    <source>
        <dbReference type="EMBL" id="OUM21328.1"/>
    </source>
</evidence>
<keyword evidence="9" id="KW-0408">Iron</keyword>
<evidence type="ECO:0000256" key="4">
    <source>
        <dbReference type="ARBA" id="ARBA00022485"/>
    </source>
</evidence>
<dbReference type="GO" id="GO:0008137">
    <property type="term" value="F:NADH dehydrogenase (ubiquinone) activity"/>
    <property type="evidence" value="ECO:0007669"/>
    <property type="project" value="InterPro"/>
</dbReference>
<keyword evidence="10" id="KW-0411">Iron-sulfur</keyword>
<evidence type="ECO:0000259" key="15">
    <source>
        <dbReference type="PROSITE" id="PS51379"/>
    </source>
</evidence>
<evidence type="ECO:0000256" key="1">
    <source>
        <dbReference type="ARBA" id="ARBA00001966"/>
    </source>
</evidence>
<dbReference type="PANTHER" id="PTHR11615">
    <property type="entry name" value="NITRATE, FORMATE, IRON DEHYDROGENASE"/>
    <property type="match status" value="1"/>
</dbReference>
<dbReference type="EMBL" id="NHOC01000002">
    <property type="protein sequence ID" value="OUM21328.1"/>
    <property type="molecule type" value="Genomic_DNA"/>
</dbReference>
<dbReference type="Gene3D" id="3.10.20.740">
    <property type="match status" value="1"/>
</dbReference>
<keyword evidence="12" id="KW-0472">Membrane</keyword>
<dbReference type="AlphaFoldDB" id="A0A252F6B7"/>
<dbReference type="InterPro" id="IPR000283">
    <property type="entry name" value="NADH_UbQ_OxRdtase_75kDa_su_CS"/>
</dbReference>